<feature type="domain" description="F-box" evidence="2">
    <location>
        <begin position="7"/>
        <end position="52"/>
    </location>
</feature>
<evidence type="ECO:0000313" key="3">
    <source>
        <dbReference type="EMBL" id="TDL24621.1"/>
    </source>
</evidence>
<evidence type="ECO:0000313" key="4">
    <source>
        <dbReference type="Proteomes" id="UP000294933"/>
    </source>
</evidence>
<feature type="region of interest" description="Disordered" evidence="1">
    <location>
        <begin position="539"/>
        <end position="562"/>
    </location>
</feature>
<protein>
    <recommendedName>
        <fullName evidence="2">F-box domain-containing protein</fullName>
    </recommendedName>
</protein>
<dbReference type="InterPro" id="IPR001810">
    <property type="entry name" value="F-box_dom"/>
</dbReference>
<evidence type="ECO:0000259" key="2">
    <source>
        <dbReference type="PROSITE" id="PS50181"/>
    </source>
</evidence>
<sequence length="562" mass="60907">MASTDLSTPWEMLPDEMVLTILDLLAPRDVQALSKINSRTQNLCVPALFRTVSLPTLPALSAFIYAVPTSRRHLIRELDICTKPTADYDSDQNVYEDELAMTDGTSENKDKSSVTKTIIELLTTTPALEKLGLSVAGALEYSIIPVLESLARVKYFDLRNYAREEVTPLSERLAVRLAFCFPSLSSLSLTRIARSAIHAPELHGIYPYVPIVHGDATVPPAPYPICDMLRLPALLRIKTLRKLRIRDTHLGDPLWDDAAWEVGMSDASTIAPLEVLDLGACALESPAFNERCTMRILSNVRSTITSFAVSGGMATGIPSSDVLQVNPLSAVVVPTLRTAGTHLATTARPTNRPSLPLLKTLHLTPLLSPSALAPTLAQPQFALSPVHTLACTFHPDDAADGCAALAEFLDVNRTPRSSSTTADHNKCAEQMRGGAHTYTHSHFSALRTIRVAIASEEKPISPSPRLSARAAARLRAEREAQRVAAVRLRALCKELGLEASIAVAGCDEFEQEVRAVQDKQCGERRVVFAEPVSMETGGCVRDAGSTSTSGRFSGQRSRAKTT</sequence>
<accession>A0A4Y7QBH5</accession>
<keyword evidence="4" id="KW-1185">Reference proteome</keyword>
<reference evidence="3 4" key="1">
    <citation type="submission" date="2018-06" db="EMBL/GenBank/DDBJ databases">
        <title>A transcriptomic atlas of mushroom development highlights an independent origin of complex multicellularity.</title>
        <authorList>
            <consortium name="DOE Joint Genome Institute"/>
            <person name="Krizsan K."/>
            <person name="Almasi E."/>
            <person name="Merenyi Z."/>
            <person name="Sahu N."/>
            <person name="Viragh M."/>
            <person name="Koszo T."/>
            <person name="Mondo S."/>
            <person name="Kiss B."/>
            <person name="Balint B."/>
            <person name="Kues U."/>
            <person name="Barry K."/>
            <person name="Hegedus J.C."/>
            <person name="Henrissat B."/>
            <person name="Johnson J."/>
            <person name="Lipzen A."/>
            <person name="Ohm R."/>
            <person name="Nagy I."/>
            <person name="Pangilinan J."/>
            <person name="Yan J."/>
            <person name="Xiong Y."/>
            <person name="Grigoriev I.V."/>
            <person name="Hibbett D.S."/>
            <person name="Nagy L.G."/>
        </authorList>
    </citation>
    <scope>NUCLEOTIDE SEQUENCE [LARGE SCALE GENOMIC DNA]</scope>
    <source>
        <strain evidence="3 4">SZMC22713</strain>
    </source>
</reference>
<dbReference type="EMBL" id="ML170166">
    <property type="protein sequence ID" value="TDL24621.1"/>
    <property type="molecule type" value="Genomic_DNA"/>
</dbReference>
<dbReference type="STRING" id="50990.A0A4Y7QBH5"/>
<dbReference type="OrthoDB" id="3235026at2759"/>
<evidence type="ECO:0000256" key="1">
    <source>
        <dbReference type="SAM" id="MobiDB-lite"/>
    </source>
</evidence>
<dbReference type="Proteomes" id="UP000294933">
    <property type="component" value="Unassembled WGS sequence"/>
</dbReference>
<organism evidence="3 4">
    <name type="scientific">Rickenella mellea</name>
    <dbReference type="NCBI Taxonomy" id="50990"/>
    <lineage>
        <taxon>Eukaryota</taxon>
        <taxon>Fungi</taxon>
        <taxon>Dikarya</taxon>
        <taxon>Basidiomycota</taxon>
        <taxon>Agaricomycotina</taxon>
        <taxon>Agaricomycetes</taxon>
        <taxon>Hymenochaetales</taxon>
        <taxon>Rickenellaceae</taxon>
        <taxon>Rickenella</taxon>
    </lineage>
</organism>
<dbReference type="AlphaFoldDB" id="A0A4Y7QBH5"/>
<feature type="compositionally biased region" description="Polar residues" evidence="1">
    <location>
        <begin position="544"/>
        <end position="556"/>
    </location>
</feature>
<name>A0A4Y7QBH5_9AGAM</name>
<dbReference type="VEuPathDB" id="FungiDB:BD410DRAFT_96843"/>
<proteinExistence type="predicted"/>
<gene>
    <name evidence="3" type="ORF">BD410DRAFT_96843</name>
</gene>
<dbReference type="PROSITE" id="PS50181">
    <property type="entry name" value="FBOX"/>
    <property type="match status" value="1"/>
</dbReference>